<accession>M4ZCU9</accession>
<keyword evidence="3" id="KW-1185">Reference proteome</keyword>
<reference evidence="2 3" key="1">
    <citation type="journal article" date="2013" name="Appl. Environ. Microbiol.">
        <title>Genome analysis suggests that the soil oligotrophic bacterium Agromonas oligotrophica (Bradyrhizobium oligotrophicum) is a nitrogen-fixing symbiont of Aeschynomene indica.</title>
        <authorList>
            <person name="Okubo T."/>
            <person name="Fukushima S."/>
            <person name="Itakura M."/>
            <person name="Oshima K."/>
            <person name="Longtonglang A."/>
            <person name="Teaumroong N."/>
            <person name="Mitsui H."/>
            <person name="Hattori M."/>
            <person name="Hattori R."/>
            <person name="Hattori T."/>
            <person name="Minamisawa K."/>
        </authorList>
    </citation>
    <scope>NUCLEOTIDE SEQUENCE [LARGE SCALE GENOMIC DNA]</scope>
    <source>
        <strain evidence="2 3">S58</strain>
    </source>
</reference>
<dbReference type="HOGENOM" id="CLU_2286078_0_0_5"/>
<dbReference type="AlphaFoldDB" id="M4ZCU9"/>
<sequence length="101" mass="10794">MVVKRIGLFLGGIDPRARDLENEEIVPQDHAGICHATFKIAETFLDQGGADQGRTEGGSPKRSNLSPSRPEQLPTSATVSARRSGGIAITASRVERRAAKL</sequence>
<name>M4ZCU9_9BRAD</name>
<feature type="region of interest" description="Disordered" evidence="1">
    <location>
        <begin position="46"/>
        <end position="84"/>
    </location>
</feature>
<evidence type="ECO:0000313" key="2">
    <source>
        <dbReference type="EMBL" id="BAM91321.1"/>
    </source>
</evidence>
<dbReference type="EMBL" id="AP012603">
    <property type="protein sequence ID" value="BAM91321.1"/>
    <property type="molecule type" value="Genomic_DNA"/>
</dbReference>
<evidence type="ECO:0000256" key="1">
    <source>
        <dbReference type="SAM" id="MobiDB-lite"/>
    </source>
</evidence>
<gene>
    <name evidence="2" type="ORF">S58_53420</name>
</gene>
<dbReference type="KEGG" id="aol:S58_53420"/>
<evidence type="ECO:0000313" key="3">
    <source>
        <dbReference type="Proteomes" id="UP000011841"/>
    </source>
</evidence>
<feature type="compositionally biased region" description="Polar residues" evidence="1">
    <location>
        <begin position="61"/>
        <end position="81"/>
    </location>
</feature>
<organism evidence="2 3">
    <name type="scientific">Bradyrhizobium oligotrophicum S58</name>
    <dbReference type="NCBI Taxonomy" id="1245469"/>
    <lineage>
        <taxon>Bacteria</taxon>
        <taxon>Pseudomonadati</taxon>
        <taxon>Pseudomonadota</taxon>
        <taxon>Alphaproteobacteria</taxon>
        <taxon>Hyphomicrobiales</taxon>
        <taxon>Nitrobacteraceae</taxon>
        <taxon>Bradyrhizobium</taxon>
    </lineage>
</organism>
<protein>
    <submittedName>
        <fullName evidence="2">Nicotinate-nucleotide diphosphorylase</fullName>
    </submittedName>
</protein>
<proteinExistence type="predicted"/>
<dbReference type="Proteomes" id="UP000011841">
    <property type="component" value="Chromosome"/>
</dbReference>